<dbReference type="Proteomes" id="UP001163823">
    <property type="component" value="Chromosome 2"/>
</dbReference>
<dbReference type="GO" id="GO:0005524">
    <property type="term" value="F:ATP binding"/>
    <property type="evidence" value="ECO:0007669"/>
    <property type="project" value="InterPro"/>
</dbReference>
<protein>
    <submittedName>
        <fullName evidence="2">Kinase family protein</fullName>
    </submittedName>
</protein>
<dbReference type="PANTHER" id="PTHR47987">
    <property type="entry name" value="OS08G0249100 PROTEIN"/>
    <property type="match status" value="1"/>
</dbReference>
<name>A0AAD7QBT4_QUISA</name>
<sequence length="699" mass="77693">MTVGKDLTAVERKNVLVGINVDNHSKELLNWALVNIAEPGDCVIAVHVCRSLDRASKDKPMLDGYLKVYEGLCNVKKVNFKCQILKGSSIQKILVREAKNQAAATLVVGTSKKNALGGCTSTAKYCARKLPPTTDVLAIHNGSIVFRRCTNNQLPGVNGYSKPSLSYIDNPSVQENQSEFGDSEAETEKSISICRVVQNSEDGSIKGTRELKQEAFNSTRKHNEALSRLASPFSSDHSEERLGWPLLQKANSGIPLTAHVRKISVVQWVMSLPDRSPQLSPQCSTIHENPLSLERDISDIEDETSKNSISATVELQKGLEEILKAKSSGCKWFNHEALKTWTSQFSSENLIGRGGCNRVYKCILPDGKPVAVKVLQTSKEAWKDFAHEVEIISSLKHKNIMPLHGICIEDNALISVYDFFPKGNLEENLLHEKKQGQSILSWEKRFNVAVGVAEALNYLHNEFSKPVIHRDVKSSNILLSNGFEPQLSDFGLAIWGPTSSSFMTQDVVGTFGYLAPEYFMYGKVSDKIDVYAFGVVLLELISGRQPICSETPKGQESLVMWAKPIIESGDVKGVLDPKLEGKFDEVQMQRMVIAARLCITRAARLRPKISQILKILKGDNDVEKFMNLQSDYPEDSINQENTDDEVYPNSSAELHLSLALLDVDDETTSFSSVERTNSVPWEEYLKERSSRSSSFNCLT</sequence>
<comment type="caution">
    <text evidence="2">The sequence shown here is derived from an EMBL/GenBank/DDBJ whole genome shotgun (WGS) entry which is preliminary data.</text>
</comment>
<dbReference type="Gene3D" id="3.30.200.20">
    <property type="entry name" value="Phosphorylase Kinase, domain 1"/>
    <property type="match status" value="1"/>
</dbReference>
<dbReference type="KEGG" id="qsa:O6P43_002122"/>
<accession>A0AAD7QBT4</accession>
<gene>
    <name evidence="2" type="ORF">O6P43_002122</name>
</gene>
<dbReference type="PANTHER" id="PTHR47987:SF11">
    <property type="entry name" value="RECEPTOR-LIKE CYTOSOLIC SERINE_THREONINE-PROTEIN KINASE RBK1 ISOFORM X1"/>
    <property type="match status" value="1"/>
</dbReference>
<dbReference type="SUPFAM" id="SSF56112">
    <property type="entry name" value="Protein kinase-like (PK-like)"/>
    <property type="match status" value="1"/>
</dbReference>
<dbReference type="InterPro" id="IPR008271">
    <property type="entry name" value="Ser/Thr_kinase_AS"/>
</dbReference>
<dbReference type="EMBL" id="JARAOO010000002">
    <property type="protein sequence ID" value="KAJ7978618.1"/>
    <property type="molecule type" value="Genomic_DNA"/>
</dbReference>
<evidence type="ECO:0000313" key="2">
    <source>
        <dbReference type="EMBL" id="KAJ7978618.1"/>
    </source>
</evidence>
<evidence type="ECO:0000313" key="3">
    <source>
        <dbReference type="Proteomes" id="UP001163823"/>
    </source>
</evidence>
<dbReference type="CDD" id="cd00293">
    <property type="entry name" value="USP-like"/>
    <property type="match status" value="1"/>
</dbReference>
<dbReference type="InterPro" id="IPR000719">
    <property type="entry name" value="Prot_kinase_dom"/>
</dbReference>
<dbReference type="Pfam" id="PF00069">
    <property type="entry name" value="Pkinase"/>
    <property type="match status" value="1"/>
</dbReference>
<dbReference type="InterPro" id="IPR006016">
    <property type="entry name" value="UspA"/>
</dbReference>
<organism evidence="2 3">
    <name type="scientific">Quillaja saponaria</name>
    <name type="common">Soap bark tree</name>
    <dbReference type="NCBI Taxonomy" id="32244"/>
    <lineage>
        <taxon>Eukaryota</taxon>
        <taxon>Viridiplantae</taxon>
        <taxon>Streptophyta</taxon>
        <taxon>Embryophyta</taxon>
        <taxon>Tracheophyta</taxon>
        <taxon>Spermatophyta</taxon>
        <taxon>Magnoliopsida</taxon>
        <taxon>eudicotyledons</taxon>
        <taxon>Gunneridae</taxon>
        <taxon>Pentapetalae</taxon>
        <taxon>rosids</taxon>
        <taxon>fabids</taxon>
        <taxon>Fabales</taxon>
        <taxon>Quillajaceae</taxon>
        <taxon>Quillaja</taxon>
    </lineage>
</organism>
<dbReference type="Pfam" id="PF00582">
    <property type="entry name" value="Usp"/>
    <property type="match status" value="1"/>
</dbReference>
<dbReference type="FunFam" id="3.30.200.20:FF:000268">
    <property type="entry name" value="probable receptor-like serine/threonine-protein kinase At5g57670"/>
    <property type="match status" value="1"/>
</dbReference>
<feature type="domain" description="Protein kinase" evidence="1">
    <location>
        <begin position="345"/>
        <end position="626"/>
    </location>
</feature>
<dbReference type="SUPFAM" id="SSF52402">
    <property type="entry name" value="Adenine nucleotide alpha hydrolases-like"/>
    <property type="match status" value="1"/>
</dbReference>
<dbReference type="InterPro" id="IPR014729">
    <property type="entry name" value="Rossmann-like_a/b/a_fold"/>
</dbReference>
<dbReference type="AlphaFoldDB" id="A0AAD7QBT4"/>
<dbReference type="Gene3D" id="1.10.510.10">
    <property type="entry name" value="Transferase(Phosphotransferase) domain 1"/>
    <property type="match status" value="1"/>
</dbReference>
<dbReference type="GO" id="GO:0004672">
    <property type="term" value="F:protein kinase activity"/>
    <property type="evidence" value="ECO:0007669"/>
    <property type="project" value="InterPro"/>
</dbReference>
<evidence type="ECO:0000259" key="1">
    <source>
        <dbReference type="PROSITE" id="PS50011"/>
    </source>
</evidence>
<dbReference type="InterPro" id="IPR046958">
    <property type="entry name" value="RBK1/2/STUNTED"/>
</dbReference>
<reference evidence="2" key="1">
    <citation type="journal article" date="2023" name="Science">
        <title>Elucidation of the pathway for biosynthesis of saponin adjuvants from the soapbark tree.</title>
        <authorList>
            <person name="Reed J."/>
            <person name="Orme A."/>
            <person name="El-Demerdash A."/>
            <person name="Owen C."/>
            <person name="Martin L.B.B."/>
            <person name="Misra R.C."/>
            <person name="Kikuchi S."/>
            <person name="Rejzek M."/>
            <person name="Martin A.C."/>
            <person name="Harkess A."/>
            <person name="Leebens-Mack J."/>
            <person name="Louveau T."/>
            <person name="Stephenson M.J."/>
            <person name="Osbourn A."/>
        </authorList>
    </citation>
    <scope>NUCLEOTIDE SEQUENCE</scope>
    <source>
        <strain evidence="2">S10</strain>
    </source>
</reference>
<dbReference type="PROSITE" id="PS50011">
    <property type="entry name" value="PROTEIN_KINASE_DOM"/>
    <property type="match status" value="1"/>
</dbReference>
<dbReference type="Gene3D" id="3.40.50.620">
    <property type="entry name" value="HUPs"/>
    <property type="match status" value="1"/>
</dbReference>
<keyword evidence="2" id="KW-0808">Transferase</keyword>
<dbReference type="SMART" id="SM00220">
    <property type="entry name" value="S_TKc"/>
    <property type="match status" value="1"/>
</dbReference>
<proteinExistence type="predicted"/>
<dbReference type="FunFam" id="1.10.510.10:FF:000284">
    <property type="entry name" value="Putative receptor-like serine/threonine-protein kinase"/>
    <property type="match status" value="1"/>
</dbReference>
<keyword evidence="2" id="KW-0418">Kinase</keyword>
<dbReference type="PROSITE" id="PS00108">
    <property type="entry name" value="PROTEIN_KINASE_ST"/>
    <property type="match status" value="1"/>
</dbReference>
<keyword evidence="3" id="KW-1185">Reference proteome</keyword>
<dbReference type="InterPro" id="IPR011009">
    <property type="entry name" value="Kinase-like_dom_sf"/>
</dbReference>